<dbReference type="Proteomes" id="UP000199153">
    <property type="component" value="Unassembled WGS sequence"/>
</dbReference>
<keyword evidence="6" id="KW-0732">Signal</keyword>
<proteinExistence type="inferred from homology"/>
<organism evidence="7 8">
    <name type="scientific">Salegentibacter flavus</name>
    <dbReference type="NCBI Taxonomy" id="287099"/>
    <lineage>
        <taxon>Bacteria</taxon>
        <taxon>Pseudomonadati</taxon>
        <taxon>Bacteroidota</taxon>
        <taxon>Flavobacteriia</taxon>
        <taxon>Flavobacteriales</taxon>
        <taxon>Flavobacteriaceae</taxon>
        <taxon>Salegentibacter</taxon>
    </lineage>
</organism>
<evidence type="ECO:0000313" key="8">
    <source>
        <dbReference type="Proteomes" id="UP000199153"/>
    </source>
</evidence>
<feature type="signal peptide" evidence="6">
    <location>
        <begin position="1"/>
        <end position="18"/>
    </location>
</feature>
<name>A0A1I4Y299_9FLAO</name>
<dbReference type="RefSeq" id="WP_093405337.1">
    <property type="nucleotide sequence ID" value="NZ_FOVL01000002.1"/>
</dbReference>
<comment type="cofactor">
    <cofactor evidence="1">
        <name>Zn(2+)</name>
        <dbReference type="ChEBI" id="CHEBI:29105"/>
    </cofactor>
</comment>
<dbReference type="Pfam" id="PF02633">
    <property type="entry name" value="Creatininase"/>
    <property type="match status" value="1"/>
</dbReference>
<dbReference type="InterPro" id="IPR003785">
    <property type="entry name" value="Creatininase/forma_Hydrolase"/>
</dbReference>
<dbReference type="GO" id="GO:0046872">
    <property type="term" value="F:metal ion binding"/>
    <property type="evidence" value="ECO:0007669"/>
    <property type="project" value="UniProtKB-KW"/>
</dbReference>
<gene>
    <name evidence="7" type="ORF">SAMN05660413_00442</name>
</gene>
<evidence type="ECO:0000256" key="3">
    <source>
        <dbReference type="ARBA" id="ARBA00022801"/>
    </source>
</evidence>
<keyword evidence="4" id="KW-0862">Zinc</keyword>
<dbReference type="PANTHER" id="PTHR35005:SF1">
    <property type="entry name" value="2-AMINO-5-FORMYLAMINO-6-RIBOSYLAMINOPYRIMIDIN-4(3H)-ONE 5'-MONOPHOSPHATE DEFORMYLASE"/>
    <property type="match status" value="1"/>
</dbReference>
<sequence length="291" mass="33120">MRTFILLLFLVSSFSQYAQDIPTRWDELTASDWPLAMEKSNKTIILPIGVLEKHGPHAPMGSDLIHAREWAARVAKEEYAVVFPDYFYGQLNEAKHLPGTFSLPSKLTMELLEATCEELGRNGFEKIMIINGHGGNPPMLRYFVQNQMASQRDYAVYFYDPSTDPDFQKELNALRKTDPAGDMHAGELETSSLLYLRPELVQLEKAANESGADQKRLPRIPNVYTGIWWYASFPHHYAGEAEKASAELGKLVTEQKIASMVEALRAIKADKKTLELQQEFYEEVEELSREK</sequence>
<evidence type="ECO:0000256" key="4">
    <source>
        <dbReference type="ARBA" id="ARBA00022833"/>
    </source>
</evidence>
<evidence type="ECO:0000256" key="1">
    <source>
        <dbReference type="ARBA" id="ARBA00001947"/>
    </source>
</evidence>
<dbReference type="GO" id="GO:0016811">
    <property type="term" value="F:hydrolase activity, acting on carbon-nitrogen (but not peptide) bonds, in linear amides"/>
    <property type="evidence" value="ECO:0007669"/>
    <property type="project" value="TreeGrafter"/>
</dbReference>
<evidence type="ECO:0000313" key="7">
    <source>
        <dbReference type="EMBL" id="SFN32115.1"/>
    </source>
</evidence>
<protein>
    <submittedName>
        <fullName evidence="7">Creatinine amidohydrolase</fullName>
    </submittedName>
</protein>
<dbReference type="PANTHER" id="PTHR35005">
    <property type="entry name" value="3-DEHYDRO-SCYLLO-INOSOSE HYDROLASE"/>
    <property type="match status" value="1"/>
</dbReference>
<evidence type="ECO:0000256" key="5">
    <source>
        <dbReference type="ARBA" id="ARBA00024029"/>
    </source>
</evidence>
<dbReference type="SUPFAM" id="SSF102215">
    <property type="entry name" value="Creatininase"/>
    <property type="match status" value="1"/>
</dbReference>
<accession>A0A1I4Y299</accession>
<evidence type="ECO:0000256" key="2">
    <source>
        <dbReference type="ARBA" id="ARBA00022723"/>
    </source>
</evidence>
<keyword evidence="3 7" id="KW-0378">Hydrolase</keyword>
<dbReference type="OrthoDB" id="9801445at2"/>
<feature type="chain" id="PRO_5011790899" evidence="6">
    <location>
        <begin position="19"/>
        <end position="291"/>
    </location>
</feature>
<dbReference type="GO" id="GO:0009231">
    <property type="term" value="P:riboflavin biosynthetic process"/>
    <property type="evidence" value="ECO:0007669"/>
    <property type="project" value="TreeGrafter"/>
</dbReference>
<evidence type="ECO:0000256" key="6">
    <source>
        <dbReference type="SAM" id="SignalP"/>
    </source>
</evidence>
<comment type="similarity">
    <text evidence="5">Belongs to the creatininase superfamily.</text>
</comment>
<dbReference type="EMBL" id="FOVL01000002">
    <property type="protein sequence ID" value="SFN32115.1"/>
    <property type="molecule type" value="Genomic_DNA"/>
</dbReference>
<dbReference type="AlphaFoldDB" id="A0A1I4Y299"/>
<keyword evidence="2" id="KW-0479">Metal-binding</keyword>
<dbReference type="InterPro" id="IPR024087">
    <property type="entry name" value="Creatininase-like_sf"/>
</dbReference>
<dbReference type="Gene3D" id="3.40.50.10310">
    <property type="entry name" value="Creatininase"/>
    <property type="match status" value="1"/>
</dbReference>
<reference evidence="7 8" key="1">
    <citation type="submission" date="2016-10" db="EMBL/GenBank/DDBJ databases">
        <authorList>
            <person name="de Groot N.N."/>
        </authorList>
    </citation>
    <scope>NUCLEOTIDE SEQUENCE [LARGE SCALE GENOMIC DNA]</scope>
    <source>
        <strain evidence="7 8">DSM 17794</strain>
    </source>
</reference>
<keyword evidence="8" id="KW-1185">Reference proteome</keyword>